<dbReference type="GO" id="GO:0042254">
    <property type="term" value="P:ribosome biogenesis"/>
    <property type="evidence" value="ECO:0007669"/>
    <property type="project" value="TreeGrafter"/>
</dbReference>
<protein>
    <submittedName>
        <fullName evidence="2">9675_t:CDS:1</fullName>
    </submittedName>
</protein>
<gene>
    <name evidence="2" type="ORF">FWILDA_LOCUS11720</name>
</gene>
<dbReference type="InterPro" id="IPR052609">
    <property type="entry name" value="Ribosome_Biogenesis_Reg"/>
</dbReference>
<accession>A0A9W4WWQ2</accession>
<comment type="caution">
    <text evidence="2">The sequence shown here is derived from an EMBL/GenBank/DDBJ whole genome shotgun (WGS) entry which is preliminary data.</text>
</comment>
<dbReference type="PANTHER" id="PTHR15682:SF2">
    <property type="entry name" value="UNHEALTHY RIBOSOME BIOGENESIS PROTEIN 2 HOMOLOG"/>
    <property type="match status" value="1"/>
</dbReference>
<evidence type="ECO:0000259" key="1">
    <source>
        <dbReference type="Pfam" id="PF10441"/>
    </source>
</evidence>
<dbReference type="InterPro" id="IPR018849">
    <property type="entry name" value="Urb2/Npa2_C"/>
</dbReference>
<keyword evidence="3" id="KW-1185">Reference proteome</keyword>
<sequence length="1265" mass="146474">VEKRKKFYYLKTLKDNLMMRHKQGKSSVISIKDRFESELFTELDYTIQNIELNNENSKNILIKLTETLDKVLTDNLYQAKNDDISRQHREILEKIASHIISIANFGVSDNYCLIFKLFDILLQIEYSIIQQNIDSVWRIILVSQIESTDVCVDLLKRLLEIYAKSREMNLYIKNLISALSNIQMDAHMILKSPLFCPAILDEFSSKIANNVSMLQAIGIMASFTSEVCDVCLSGFIEQSKFTKLLNKNKRRKLDKERTPDIKIVQIIEPLILLISSFLKALRFTALFRDELEKEFKKMFDRFIYPILSINYDDKDEFLFGKMTYAALSLHNVLVDISLIYWKNTSTPHFITILCDTTFTYPKSKLFLNKVRLQHVHRSISSINYRYNTNIDSDGSEIILHKLMESVLYTLKEPENLDVSWTGKLVDLDDTNFAVANCMTILGDWLDVVSNLCHEHHLASIVRFIINWSITCSSINLQPPKEISVRTLCLQLLKSAEFFELKSLRKEIYNCFQHIRAEEMTSCSNGNHKELDIILLISLQGQQSDKSNLLDNVTSCFNKSFNNINPSFCVSLKCINKIAKFLALLLLFPMEYFTKQEIGNLSLVILLIDKWVSVIKTESYDGVTSTIKCSILCRNLIGKFIAYTNKKDDVLKKNASFIIWWISSINAYQKYITGYIGNLGHDDVAIIQNLFENYTQITCQTFALIIRQVLVSHPDDNGFKLDYLNNIVDHFKNLYDGAEKSIPEMKDSCMSFSNDIRWMFSFEFLSLGIEFAGTRKYSKNGRIDRENSVWILFLTLQSIVKKILNGLLSDVLDKSLQEIQNSADLNRKGSLFLELGNELKTYKICLQYYHLDNNSELEVIKEASTMVSMLLKIFKITTSMLRAGSMESDKIPDNEVVVFKHCVTLLSMVIDLTSLIEIEFFANISHETFILVCDLMKIFYNEGSNREVMKELDAIFNSIISRASNERYDILANIILSKIEDFQFSNDKNTNKYELIFLIHLIDVFFRNSNHGQLRRLEQKLPNLLCGICGMAELIDKVSHGTQILQISKFLICHRAFSFQSTDIGIVLSIVITLTSPKRHYEDHEYKELFEEICYLLYNILIHRCEQLIHTIPTFIFIIQGLFHCFKKITKSIKNNLKEIQQKEQQSGNRYISWWEVHLKEPLSNESAKTFTRLLTMISHAKKPGNKAFIKHIPSLLSEYIYIQTSNSLLESSIRDVLKNGIYSLLDLCGQFERDMIMVSLDLVGKSLFKSLWTEYNKDWKYVGRG</sequence>
<organism evidence="2 3">
    <name type="scientific">Funneliformis geosporum</name>
    <dbReference type="NCBI Taxonomy" id="1117311"/>
    <lineage>
        <taxon>Eukaryota</taxon>
        <taxon>Fungi</taxon>
        <taxon>Fungi incertae sedis</taxon>
        <taxon>Mucoromycota</taxon>
        <taxon>Glomeromycotina</taxon>
        <taxon>Glomeromycetes</taxon>
        <taxon>Glomerales</taxon>
        <taxon>Glomeraceae</taxon>
        <taxon>Funneliformis</taxon>
    </lineage>
</organism>
<feature type="domain" description="Nucleolar 27S pre-rRNA processing Urb2/Npa2 C-terminal" evidence="1">
    <location>
        <begin position="1043"/>
        <end position="1263"/>
    </location>
</feature>
<proteinExistence type="predicted"/>
<dbReference type="EMBL" id="CAMKVN010003439">
    <property type="protein sequence ID" value="CAI2184726.1"/>
    <property type="molecule type" value="Genomic_DNA"/>
</dbReference>
<dbReference type="PANTHER" id="PTHR15682">
    <property type="entry name" value="UNHEALTHY RIBOSOME BIOGENESIS PROTEIN 2 HOMOLOG"/>
    <property type="match status" value="1"/>
</dbReference>
<evidence type="ECO:0000313" key="2">
    <source>
        <dbReference type="EMBL" id="CAI2184726.1"/>
    </source>
</evidence>
<name>A0A9W4WWQ2_9GLOM</name>
<dbReference type="Proteomes" id="UP001153678">
    <property type="component" value="Unassembled WGS sequence"/>
</dbReference>
<dbReference type="GO" id="GO:0005730">
    <property type="term" value="C:nucleolus"/>
    <property type="evidence" value="ECO:0007669"/>
    <property type="project" value="TreeGrafter"/>
</dbReference>
<dbReference type="Pfam" id="PF10441">
    <property type="entry name" value="Urb2"/>
    <property type="match status" value="1"/>
</dbReference>
<dbReference type="AlphaFoldDB" id="A0A9W4WWQ2"/>
<reference evidence="2" key="1">
    <citation type="submission" date="2022-08" db="EMBL/GenBank/DDBJ databases">
        <authorList>
            <person name="Kallberg Y."/>
            <person name="Tangrot J."/>
            <person name="Rosling A."/>
        </authorList>
    </citation>
    <scope>NUCLEOTIDE SEQUENCE</scope>
    <source>
        <strain evidence="2">Wild A</strain>
    </source>
</reference>
<dbReference type="OrthoDB" id="160374at2759"/>
<feature type="non-terminal residue" evidence="2">
    <location>
        <position position="1"/>
    </location>
</feature>
<evidence type="ECO:0000313" key="3">
    <source>
        <dbReference type="Proteomes" id="UP001153678"/>
    </source>
</evidence>